<keyword evidence="7 10" id="KW-0067">ATP-binding</keyword>
<feature type="domain" description="tRNA synthetases class I catalytic" evidence="11">
    <location>
        <begin position="15"/>
        <end position="313"/>
    </location>
</feature>
<dbReference type="SUPFAM" id="SSF47323">
    <property type="entry name" value="Anticodon-binding domain of a subclass of class I aminoacyl-tRNA synthetases"/>
    <property type="match status" value="1"/>
</dbReference>
<evidence type="ECO:0000313" key="14">
    <source>
        <dbReference type="Proteomes" id="UP000254834"/>
    </source>
</evidence>
<feature type="binding site" evidence="10">
    <location>
        <position position="210"/>
    </location>
    <ligand>
        <name>Zn(2+)</name>
        <dbReference type="ChEBI" id="CHEBI:29105"/>
    </ligand>
</feature>
<gene>
    <name evidence="10" type="primary">cysS</name>
    <name evidence="13" type="ORF">C0J27_04145</name>
</gene>
<evidence type="ECO:0000256" key="4">
    <source>
        <dbReference type="ARBA" id="ARBA00022723"/>
    </source>
</evidence>
<dbReference type="CDD" id="cd00672">
    <property type="entry name" value="CysRS_core"/>
    <property type="match status" value="1"/>
</dbReference>
<feature type="domain" description="Cysteinyl-tRNA ligase anticodon binding" evidence="12">
    <location>
        <begin position="404"/>
        <end position="444"/>
    </location>
</feature>
<evidence type="ECO:0000259" key="11">
    <source>
        <dbReference type="Pfam" id="PF01406"/>
    </source>
</evidence>
<evidence type="ECO:0000313" key="13">
    <source>
        <dbReference type="EMBL" id="AXK60909.1"/>
    </source>
</evidence>
<evidence type="ECO:0000256" key="2">
    <source>
        <dbReference type="ARBA" id="ARBA00011245"/>
    </source>
</evidence>
<evidence type="ECO:0000256" key="9">
    <source>
        <dbReference type="ARBA" id="ARBA00023146"/>
    </source>
</evidence>
<keyword evidence="3 10" id="KW-0436">Ligase</keyword>
<dbReference type="NCBIfam" id="TIGR00435">
    <property type="entry name" value="cysS"/>
    <property type="match status" value="1"/>
</dbReference>
<dbReference type="PRINTS" id="PR00983">
    <property type="entry name" value="TRNASYNTHCYS"/>
</dbReference>
<dbReference type="GO" id="GO:0008270">
    <property type="term" value="F:zinc ion binding"/>
    <property type="evidence" value="ECO:0007669"/>
    <property type="project" value="UniProtKB-UniRule"/>
</dbReference>
<dbReference type="SUPFAM" id="SSF52374">
    <property type="entry name" value="Nucleotidylyl transferase"/>
    <property type="match status" value="1"/>
</dbReference>
<evidence type="ECO:0000256" key="1">
    <source>
        <dbReference type="ARBA" id="ARBA00005594"/>
    </source>
</evidence>
<dbReference type="Gene3D" id="1.20.120.1910">
    <property type="entry name" value="Cysteine-tRNA ligase, C-terminal anti-codon recognition domain"/>
    <property type="match status" value="1"/>
</dbReference>
<evidence type="ECO:0000256" key="3">
    <source>
        <dbReference type="ARBA" id="ARBA00022598"/>
    </source>
</evidence>
<dbReference type="RefSeq" id="WP_115585924.1">
    <property type="nucleotide sequence ID" value="NZ_CP025544.1"/>
</dbReference>
<dbReference type="OrthoDB" id="9815130at2"/>
<comment type="cofactor">
    <cofactor evidence="10">
        <name>Zn(2+)</name>
        <dbReference type="ChEBI" id="CHEBI:29105"/>
    </cofactor>
    <text evidence="10">Binds 1 zinc ion per subunit.</text>
</comment>
<comment type="similarity">
    <text evidence="1 10">Belongs to the class-I aminoacyl-tRNA synthetase family.</text>
</comment>
<dbReference type="GO" id="GO:0005524">
    <property type="term" value="F:ATP binding"/>
    <property type="evidence" value="ECO:0007669"/>
    <property type="project" value="UniProtKB-UniRule"/>
</dbReference>
<evidence type="ECO:0000256" key="6">
    <source>
        <dbReference type="ARBA" id="ARBA00022833"/>
    </source>
</evidence>
<reference evidence="13 14" key="1">
    <citation type="submission" date="2017-12" db="EMBL/GenBank/DDBJ databases">
        <title>Chromulinavorax destructans is a abundant pathogen of dominant heterotrophic picoflagllates.</title>
        <authorList>
            <person name="Deeg C.M."/>
            <person name="Zimmer M."/>
            <person name="Suttle C.A."/>
        </authorList>
    </citation>
    <scope>NUCLEOTIDE SEQUENCE [LARGE SCALE GENOMIC DNA]</scope>
    <source>
        <strain evidence="13 14">SeV1</strain>
    </source>
</reference>
<evidence type="ECO:0000256" key="5">
    <source>
        <dbReference type="ARBA" id="ARBA00022741"/>
    </source>
</evidence>
<dbReference type="HAMAP" id="MF_00041">
    <property type="entry name" value="Cys_tRNA_synth"/>
    <property type="match status" value="1"/>
</dbReference>
<sequence length="445" mass="51675">MLRITNSLTGQKELFKPLIDKKVNLYVCGITPYDFSHIGHGRCYVIFDMLYRFLSFLDYKVTYCRNFTDIDDKLLNRAVKEHGDASRYTEIADRYINAYHDDMQALNCLSPDKEPRVTQTIPQIITFVQGLIDKNAAYELDGSVYFRVRNFKNYGKLSKQDINDLRAGARIDINDTKEDSLDFALWKKDDPAVSFESPWGFGRPGWHIECSAMAHDCFNGTVDIHGGGMDLLFPHHENEIAQYESLHQAPFVNYWMHNAFVRINKEKMSKSLDNFFTLKDVIAEFDPMVLRFYFLKHYYRGPLDYSTQDLIVAEKTYKRLVTFFADADLDNILDTNLVKFNPVVEKMVACLSDDFNTSGMFGVLFENLSELQENRYSKELVKYFIINVLGLTLNPIKEKVIERTPQIEELFALRDQARADKNWALSDALRDQLKALGFDVQDRKL</sequence>
<feature type="binding site" evidence="10">
    <location>
        <position position="28"/>
    </location>
    <ligand>
        <name>Zn(2+)</name>
        <dbReference type="ChEBI" id="CHEBI:29105"/>
    </ligand>
</feature>
<dbReference type="Pfam" id="PF23493">
    <property type="entry name" value="CysS_C"/>
    <property type="match status" value="1"/>
</dbReference>
<dbReference type="PANTHER" id="PTHR10890:SF3">
    <property type="entry name" value="CYSTEINE--TRNA LIGASE, CYTOPLASMIC"/>
    <property type="match status" value="1"/>
</dbReference>
<keyword evidence="14" id="KW-1185">Reference proteome</keyword>
<keyword evidence="6 10" id="KW-0862">Zinc</keyword>
<dbReference type="InterPro" id="IPR015803">
    <property type="entry name" value="Cys-tRNA-ligase"/>
</dbReference>
<feature type="short sequence motif" description="'HIGH' region" evidence="10">
    <location>
        <begin position="30"/>
        <end position="40"/>
    </location>
</feature>
<dbReference type="GO" id="GO:0005829">
    <property type="term" value="C:cytosol"/>
    <property type="evidence" value="ECO:0007669"/>
    <property type="project" value="TreeGrafter"/>
</dbReference>
<feature type="binding site" evidence="10">
    <location>
        <position position="235"/>
    </location>
    <ligand>
        <name>Zn(2+)</name>
        <dbReference type="ChEBI" id="CHEBI:29105"/>
    </ligand>
</feature>
<dbReference type="EC" id="6.1.1.16" evidence="10"/>
<keyword evidence="5 10" id="KW-0547">Nucleotide-binding</keyword>
<keyword evidence="10" id="KW-0963">Cytoplasm</keyword>
<keyword evidence="9 10" id="KW-0030">Aminoacyl-tRNA synthetase</keyword>
<dbReference type="KEGG" id="cdes:C0J27_04145"/>
<dbReference type="InterPro" id="IPR032678">
    <property type="entry name" value="tRNA-synt_1_cat_dom"/>
</dbReference>
<dbReference type="GO" id="GO:0006423">
    <property type="term" value="P:cysteinyl-tRNA aminoacylation"/>
    <property type="evidence" value="ECO:0007669"/>
    <property type="project" value="UniProtKB-UniRule"/>
</dbReference>
<dbReference type="GO" id="GO:0004817">
    <property type="term" value="F:cysteine-tRNA ligase activity"/>
    <property type="evidence" value="ECO:0007669"/>
    <property type="project" value="UniProtKB-UniRule"/>
</dbReference>
<dbReference type="Gene3D" id="3.40.50.620">
    <property type="entry name" value="HUPs"/>
    <property type="match status" value="1"/>
</dbReference>
<organism evidence="13 14">
    <name type="scientific">Candidatus Chromulinivorax destructor</name>
    <dbReference type="NCBI Taxonomy" id="2066483"/>
    <lineage>
        <taxon>Bacteria</taxon>
        <taxon>Candidatus Babelota</taxon>
        <taxon>Candidatus Babeliae</taxon>
        <taxon>Candidatus Babeliales</taxon>
        <taxon>Candidatus Chromulinivoraceae</taxon>
        <taxon>Candidatus Chromulinivorax</taxon>
    </lineage>
</organism>
<protein>
    <recommendedName>
        <fullName evidence="10">Cysteine--tRNA ligase</fullName>
        <ecNumber evidence="10">6.1.1.16</ecNumber>
    </recommendedName>
    <alternativeName>
        <fullName evidence="10">Cysteinyl-tRNA synthetase</fullName>
        <shortName evidence="10">CysRS</shortName>
    </alternativeName>
</protein>
<dbReference type="AlphaFoldDB" id="A0A345ZC92"/>
<keyword evidence="8 10" id="KW-0648">Protein biosynthesis</keyword>
<dbReference type="InterPro" id="IPR009080">
    <property type="entry name" value="tRNAsynth_Ia_anticodon-bd"/>
</dbReference>
<feature type="binding site" evidence="10">
    <location>
        <position position="239"/>
    </location>
    <ligand>
        <name>Zn(2+)</name>
        <dbReference type="ChEBI" id="CHEBI:29105"/>
    </ligand>
</feature>
<name>A0A345ZC92_9BACT</name>
<dbReference type="EMBL" id="CP025544">
    <property type="protein sequence ID" value="AXK60909.1"/>
    <property type="molecule type" value="Genomic_DNA"/>
</dbReference>
<dbReference type="FunFam" id="3.40.50.620:FF:000009">
    <property type="entry name" value="Cysteine--tRNA ligase"/>
    <property type="match status" value="1"/>
</dbReference>
<feature type="binding site" evidence="10">
    <location>
        <position position="270"/>
    </location>
    <ligand>
        <name>ATP</name>
        <dbReference type="ChEBI" id="CHEBI:30616"/>
    </ligand>
</feature>
<keyword evidence="4 10" id="KW-0479">Metal-binding</keyword>
<dbReference type="InterPro" id="IPR014729">
    <property type="entry name" value="Rossmann-like_a/b/a_fold"/>
</dbReference>
<proteinExistence type="inferred from homology"/>
<dbReference type="InterPro" id="IPR056411">
    <property type="entry name" value="CysS_C"/>
</dbReference>
<comment type="catalytic activity">
    <reaction evidence="10">
        <text>tRNA(Cys) + L-cysteine + ATP = L-cysteinyl-tRNA(Cys) + AMP + diphosphate</text>
        <dbReference type="Rhea" id="RHEA:17773"/>
        <dbReference type="Rhea" id="RHEA-COMP:9661"/>
        <dbReference type="Rhea" id="RHEA-COMP:9679"/>
        <dbReference type="ChEBI" id="CHEBI:30616"/>
        <dbReference type="ChEBI" id="CHEBI:33019"/>
        <dbReference type="ChEBI" id="CHEBI:35235"/>
        <dbReference type="ChEBI" id="CHEBI:78442"/>
        <dbReference type="ChEBI" id="CHEBI:78517"/>
        <dbReference type="ChEBI" id="CHEBI:456215"/>
        <dbReference type="EC" id="6.1.1.16"/>
    </reaction>
</comment>
<feature type="short sequence motif" description="'KMSKS' region" evidence="10">
    <location>
        <begin position="267"/>
        <end position="271"/>
    </location>
</feature>
<dbReference type="Pfam" id="PF01406">
    <property type="entry name" value="tRNA-synt_1e"/>
    <property type="match status" value="1"/>
</dbReference>
<accession>A0A345ZC92</accession>
<evidence type="ECO:0000256" key="8">
    <source>
        <dbReference type="ARBA" id="ARBA00022917"/>
    </source>
</evidence>
<evidence type="ECO:0000259" key="12">
    <source>
        <dbReference type="Pfam" id="PF23493"/>
    </source>
</evidence>
<comment type="subunit">
    <text evidence="2 10">Monomer.</text>
</comment>
<dbReference type="PANTHER" id="PTHR10890">
    <property type="entry name" value="CYSTEINYL-TRNA SYNTHETASE"/>
    <property type="match status" value="1"/>
</dbReference>
<dbReference type="InterPro" id="IPR024909">
    <property type="entry name" value="Cys-tRNA/MSH_ligase"/>
</dbReference>
<comment type="subcellular location">
    <subcellularLocation>
        <location evidence="10">Cytoplasm</location>
    </subcellularLocation>
</comment>
<evidence type="ECO:0000256" key="7">
    <source>
        <dbReference type="ARBA" id="ARBA00022840"/>
    </source>
</evidence>
<evidence type="ECO:0000256" key="10">
    <source>
        <dbReference type="HAMAP-Rule" id="MF_00041"/>
    </source>
</evidence>
<dbReference type="Proteomes" id="UP000254834">
    <property type="component" value="Chromosome"/>
</dbReference>